<name>A0A2Z7BU84_9LAMI</name>
<evidence type="ECO:0000256" key="1">
    <source>
        <dbReference type="SAM" id="MobiDB-lite"/>
    </source>
</evidence>
<evidence type="ECO:0000313" key="3">
    <source>
        <dbReference type="Proteomes" id="UP000250235"/>
    </source>
</evidence>
<sequence length="107" mass="12205">MIECRSDHQRSTLYLAERPAKGPAGSWKESSRAENDRGFLSSEYDEGQLKRRSADKRKLEKLLKSGCKREEKNISLKKQQLEQDQIDGDLIDEQAGKLVKVKPAQMA</sequence>
<proteinExistence type="predicted"/>
<organism evidence="2 3">
    <name type="scientific">Dorcoceras hygrometricum</name>
    <dbReference type="NCBI Taxonomy" id="472368"/>
    <lineage>
        <taxon>Eukaryota</taxon>
        <taxon>Viridiplantae</taxon>
        <taxon>Streptophyta</taxon>
        <taxon>Embryophyta</taxon>
        <taxon>Tracheophyta</taxon>
        <taxon>Spermatophyta</taxon>
        <taxon>Magnoliopsida</taxon>
        <taxon>eudicotyledons</taxon>
        <taxon>Gunneridae</taxon>
        <taxon>Pentapetalae</taxon>
        <taxon>asterids</taxon>
        <taxon>lamiids</taxon>
        <taxon>Lamiales</taxon>
        <taxon>Gesneriaceae</taxon>
        <taxon>Didymocarpoideae</taxon>
        <taxon>Trichosporeae</taxon>
        <taxon>Loxocarpinae</taxon>
        <taxon>Dorcoceras</taxon>
    </lineage>
</organism>
<keyword evidence="2" id="KW-0675">Receptor</keyword>
<evidence type="ECO:0000313" key="2">
    <source>
        <dbReference type="EMBL" id="KZV37979.1"/>
    </source>
</evidence>
<keyword evidence="2" id="KW-0808">Transferase</keyword>
<dbReference type="GO" id="GO:0016301">
    <property type="term" value="F:kinase activity"/>
    <property type="evidence" value="ECO:0007669"/>
    <property type="project" value="UniProtKB-KW"/>
</dbReference>
<feature type="compositionally biased region" description="Basic and acidic residues" evidence="1">
    <location>
        <begin position="1"/>
        <end position="10"/>
    </location>
</feature>
<gene>
    <name evidence="2" type="ORF">F511_09799</name>
</gene>
<accession>A0A2Z7BU84</accession>
<dbReference type="AlphaFoldDB" id="A0A2Z7BU84"/>
<keyword evidence="3" id="KW-1185">Reference proteome</keyword>
<keyword evidence="2" id="KW-0418">Kinase</keyword>
<dbReference type="EMBL" id="KV002464">
    <property type="protein sequence ID" value="KZV37979.1"/>
    <property type="molecule type" value="Genomic_DNA"/>
</dbReference>
<feature type="region of interest" description="Disordered" evidence="1">
    <location>
        <begin position="1"/>
        <end position="51"/>
    </location>
</feature>
<protein>
    <submittedName>
        <fullName evidence="2">Putative LRR receptor-like serine/threonine-protein kinase-like</fullName>
    </submittedName>
</protein>
<reference evidence="2 3" key="1">
    <citation type="journal article" date="2015" name="Proc. Natl. Acad. Sci. U.S.A.">
        <title>The resurrection genome of Boea hygrometrica: A blueprint for survival of dehydration.</title>
        <authorList>
            <person name="Xiao L."/>
            <person name="Yang G."/>
            <person name="Zhang L."/>
            <person name="Yang X."/>
            <person name="Zhao S."/>
            <person name="Ji Z."/>
            <person name="Zhou Q."/>
            <person name="Hu M."/>
            <person name="Wang Y."/>
            <person name="Chen M."/>
            <person name="Xu Y."/>
            <person name="Jin H."/>
            <person name="Xiao X."/>
            <person name="Hu G."/>
            <person name="Bao F."/>
            <person name="Hu Y."/>
            <person name="Wan P."/>
            <person name="Li L."/>
            <person name="Deng X."/>
            <person name="Kuang T."/>
            <person name="Xiang C."/>
            <person name="Zhu J.K."/>
            <person name="Oliver M.J."/>
            <person name="He Y."/>
        </authorList>
    </citation>
    <scope>NUCLEOTIDE SEQUENCE [LARGE SCALE GENOMIC DNA]</scope>
    <source>
        <strain evidence="3">cv. XS01</strain>
    </source>
</reference>
<dbReference type="Proteomes" id="UP000250235">
    <property type="component" value="Unassembled WGS sequence"/>
</dbReference>